<accession>A0AAE5VWL8</accession>
<organism evidence="2 3">
    <name type="scientific">Pseudomonas syringae pv. syringae</name>
    <dbReference type="NCBI Taxonomy" id="321"/>
    <lineage>
        <taxon>Bacteria</taxon>
        <taxon>Pseudomonadati</taxon>
        <taxon>Pseudomonadota</taxon>
        <taxon>Gammaproteobacteria</taxon>
        <taxon>Pseudomonadales</taxon>
        <taxon>Pseudomonadaceae</taxon>
        <taxon>Pseudomonas</taxon>
        <taxon>Pseudomonas syringae</taxon>
    </lineage>
</organism>
<evidence type="ECO:0000256" key="1">
    <source>
        <dbReference type="SAM" id="MobiDB-lite"/>
    </source>
</evidence>
<sequence length="87" mass="9347">MALEFYKTADREGVTEVDLKPPLANLVNESYKNEHESDGGLATPPLSGKAALRSNDMRTGKTEGALIRFDAAIRADSPIILNSSTKA</sequence>
<evidence type="ECO:0000313" key="3">
    <source>
        <dbReference type="Proteomes" id="UP000237295"/>
    </source>
</evidence>
<proteinExistence type="predicted"/>
<protein>
    <submittedName>
        <fullName evidence="2">Uncharacterized protein</fullName>
    </submittedName>
</protein>
<gene>
    <name evidence="2" type="ORF">CXB42_00745</name>
</gene>
<dbReference type="AlphaFoldDB" id="A0AAE5VWL8"/>
<dbReference type="EMBL" id="NBAQ01000001">
    <property type="protein sequence ID" value="POQ05989.1"/>
    <property type="molecule type" value="Genomic_DNA"/>
</dbReference>
<dbReference type="Proteomes" id="UP000237295">
    <property type="component" value="Unassembled WGS sequence"/>
</dbReference>
<reference evidence="2 3" key="1">
    <citation type="submission" date="2017-03" db="EMBL/GenBank/DDBJ databases">
        <authorList>
            <person name="Hulin M.T."/>
        </authorList>
    </citation>
    <scope>NUCLEOTIDE SEQUENCE [LARGE SCALE GENOMIC DNA]</scope>
    <source>
        <strain evidence="2 3">5264</strain>
    </source>
</reference>
<evidence type="ECO:0000313" key="2">
    <source>
        <dbReference type="EMBL" id="POQ05989.1"/>
    </source>
</evidence>
<comment type="caution">
    <text evidence="2">The sequence shown here is derived from an EMBL/GenBank/DDBJ whole genome shotgun (WGS) entry which is preliminary data.</text>
</comment>
<name>A0AAE5VWL8_PSESY</name>
<feature type="region of interest" description="Disordered" evidence="1">
    <location>
        <begin position="31"/>
        <end position="57"/>
    </location>
</feature>